<protein>
    <submittedName>
        <fullName evidence="1">TsaC protein (YrdC domain) required for threonylcarbamoyladenosine t(6)A37 modification in tRNA</fullName>
    </submittedName>
</protein>
<accession>A0A225DQF8</accession>
<dbReference type="Gene3D" id="2.115.10.20">
    <property type="entry name" value="Glycosyl hydrolase domain, family 43"/>
    <property type="match status" value="2"/>
</dbReference>
<dbReference type="AlphaFoldDB" id="A0A225DQF8"/>
<keyword evidence="2" id="KW-1185">Reference proteome</keyword>
<proteinExistence type="predicted"/>
<dbReference type="InterPro" id="IPR023296">
    <property type="entry name" value="Glyco_hydro_beta-prop_sf"/>
</dbReference>
<reference evidence="2" key="1">
    <citation type="submission" date="2017-06" db="EMBL/GenBank/DDBJ databases">
        <title>Genome analysis of Fimbriiglobus ruber SP5, the first member of the order Planctomycetales with confirmed chitinolytic capability.</title>
        <authorList>
            <person name="Ravin N.V."/>
            <person name="Rakitin A.L."/>
            <person name="Ivanova A.A."/>
            <person name="Beletsky A.V."/>
            <person name="Kulichevskaya I.S."/>
            <person name="Mardanov A.V."/>
            <person name="Dedysh S.N."/>
        </authorList>
    </citation>
    <scope>NUCLEOTIDE SEQUENCE [LARGE SCALE GENOMIC DNA]</scope>
    <source>
        <strain evidence="2">SP5</strain>
    </source>
</reference>
<evidence type="ECO:0000313" key="1">
    <source>
        <dbReference type="EMBL" id="OWK40818.1"/>
    </source>
</evidence>
<dbReference type="SUPFAM" id="SSF75005">
    <property type="entry name" value="Arabinanase/levansucrase/invertase"/>
    <property type="match status" value="1"/>
</dbReference>
<dbReference type="EMBL" id="NIDE01000007">
    <property type="protein sequence ID" value="OWK40818.1"/>
    <property type="molecule type" value="Genomic_DNA"/>
</dbReference>
<organism evidence="1 2">
    <name type="scientific">Fimbriiglobus ruber</name>
    <dbReference type="NCBI Taxonomy" id="1908690"/>
    <lineage>
        <taxon>Bacteria</taxon>
        <taxon>Pseudomonadati</taxon>
        <taxon>Planctomycetota</taxon>
        <taxon>Planctomycetia</taxon>
        <taxon>Gemmatales</taxon>
        <taxon>Gemmataceae</taxon>
        <taxon>Fimbriiglobus</taxon>
    </lineage>
</organism>
<gene>
    <name evidence="1" type="ORF">FRUB_04710</name>
</gene>
<dbReference type="PANTHER" id="PTHR35279">
    <property type="match status" value="1"/>
</dbReference>
<name>A0A225DQF8_9BACT</name>
<comment type="caution">
    <text evidence="1">The sequence shown here is derived from an EMBL/GenBank/DDBJ whole genome shotgun (WGS) entry which is preliminary data.</text>
</comment>
<sequence>MSFTQQGDGPVFSAAEPGHWDVKIRERGWILREDNIYKLWYTGYDGTATGRRMLGYATSPDGVRWTRHPGNPLVPDHWVEDVMVVKDGSRYVMFAEGENDLAQLLTSPDGIKWDRVGRLDVRQADGRPIPDGPYGTPTAFRDGSRWLLFYEREDKGVWLAASDDLKVWRNVRDEPVLSPGPGDYDRDMIALNQVIKHGGRYYAYYHGCATTGPDARKWSVGVAVSDDFLHWEKYPGNPLLPVAENKSSGILVDTGEGFRLYTVHPAVYLHTPRGR</sequence>
<evidence type="ECO:0000313" key="2">
    <source>
        <dbReference type="Proteomes" id="UP000214646"/>
    </source>
</evidence>
<dbReference type="Proteomes" id="UP000214646">
    <property type="component" value="Unassembled WGS sequence"/>
</dbReference>
<dbReference type="PANTHER" id="PTHR35279:SF1">
    <property type="entry name" value="ARABINANASE_LEVANSUCRASE_INVERTASE"/>
    <property type="match status" value="1"/>
</dbReference>